<evidence type="ECO:0000313" key="3">
    <source>
        <dbReference type="EMBL" id="MFC0628962.1"/>
    </source>
</evidence>
<dbReference type="EMBL" id="JBHLTC010000041">
    <property type="protein sequence ID" value="MFC0628962.1"/>
    <property type="molecule type" value="Genomic_DNA"/>
</dbReference>
<dbReference type="Pfam" id="PF13828">
    <property type="entry name" value="DUF4190"/>
    <property type="match status" value="1"/>
</dbReference>
<dbReference type="InterPro" id="IPR025241">
    <property type="entry name" value="DUF4190"/>
</dbReference>
<feature type="transmembrane region" description="Helical" evidence="1">
    <location>
        <begin position="20"/>
        <end position="44"/>
    </location>
</feature>
<dbReference type="Proteomes" id="UP001589890">
    <property type="component" value="Unassembled WGS sequence"/>
</dbReference>
<protein>
    <submittedName>
        <fullName evidence="3">DUF4190 domain-containing protein</fullName>
    </submittedName>
</protein>
<accession>A0ABV6QWD3</accession>
<proteinExistence type="predicted"/>
<evidence type="ECO:0000259" key="2">
    <source>
        <dbReference type="Pfam" id="PF13828"/>
    </source>
</evidence>
<comment type="caution">
    <text evidence="3">The sequence shown here is derived from an EMBL/GenBank/DDBJ whole genome shotgun (WGS) entry which is preliminary data.</text>
</comment>
<feature type="transmembrane region" description="Helical" evidence="1">
    <location>
        <begin position="69"/>
        <end position="97"/>
    </location>
</feature>
<keyword evidence="4" id="KW-1185">Reference proteome</keyword>
<reference evidence="3 4" key="1">
    <citation type="submission" date="2024-09" db="EMBL/GenBank/DDBJ databases">
        <authorList>
            <person name="Sun Q."/>
            <person name="Mori K."/>
        </authorList>
    </citation>
    <scope>NUCLEOTIDE SEQUENCE [LARGE SCALE GENOMIC DNA]</scope>
    <source>
        <strain evidence="3 4">CGMCC 1.15906</strain>
    </source>
</reference>
<name>A0ABV6QWD3_9ACTN</name>
<keyword evidence="1" id="KW-0472">Membrane</keyword>
<keyword evidence="1" id="KW-0812">Transmembrane</keyword>
<organism evidence="3 4">
    <name type="scientific">Kribbella deserti</name>
    <dbReference type="NCBI Taxonomy" id="1926257"/>
    <lineage>
        <taxon>Bacteria</taxon>
        <taxon>Bacillati</taxon>
        <taxon>Actinomycetota</taxon>
        <taxon>Actinomycetes</taxon>
        <taxon>Propionibacteriales</taxon>
        <taxon>Kribbellaceae</taxon>
        <taxon>Kribbella</taxon>
    </lineage>
</organism>
<gene>
    <name evidence="3" type="ORF">ACFFGN_33160</name>
</gene>
<dbReference type="RefSeq" id="WP_380056208.1">
    <property type="nucleotide sequence ID" value="NZ_JBHLTC010000041.1"/>
</dbReference>
<evidence type="ECO:0000256" key="1">
    <source>
        <dbReference type="SAM" id="Phobius"/>
    </source>
</evidence>
<keyword evidence="1" id="KW-1133">Transmembrane helix</keyword>
<feature type="domain" description="DUF4190" evidence="2">
    <location>
        <begin position="19"/>
        <end position="82"/>
    </location>
</feature>
<sequence>MAQFQPAPAHAVPQDNRNATVALVFGIVGLMMGLVVVAPVAWIYGRKALNEIDASPGVYKNRSVATAGYWFGIIGTVLLVLLVLFWVVMAVIVGVSLNELGNDY</sequence>
<evidence type="ECO:0000313" key="4">
    <source>
        <dbReference type="Proteomes" id="UP001589890"/>
    </source>
</evidence>